<comment type="caution">
    <text evidence="2">The sequence shown here is derived from an EMBL/GenBank/DDBJ whole genome shotgun (WGS) entry which is preliminary data.</text>
</comment>
<name>A0A1F6NXP0_9BACT</name>
<dbReference type="PANTHER" id="PTHR30244">
    <property type="entry name" value="TRANSAMINASE"/>
    <property type="match status" value="1"/>
</dbReference>
<dbReference type="InterPro" id="IPR015421">
    <property type="entry name" value="PyrdxlP-dep_Trfase_major"/>
</dbReference>
<dbReference type="Proteomes" id="UP000177907">
    <property type="component" value="Unassembled WGS sequence"/>
</dbReference>
<dbReference type="PIRSF" id="PIRSF000390">
    <property type="entry name" value="PLP_StrS"/>
    <property type="match status" value="1"/>
</dbReference>
<reference evidence="2 3" key="1">
    <citation type="journal article" date="2016" name="Nat. Commun.">
        <title>Thousands of microbial genomes shed light on interconnected biogeochemical processes in an aquifer system.</title>
        <authorList>
            <person name="Anantharaman K."/>
            <person name="Brown C.T."/>
            <person name="Hug L.A."/>
            <person name="Sharon I."/>
            <person name="Castelle C.J."/>
            <person name="Probst A.J."/>
            <person name="Thomas B.C."/>
            <person name="Singh A."/>
            <person name="Wilkins M.J."/>
            <person name="Karaoz U."/>
            <person name="Brodie E.L."/>
            <person name="Williams K.H."/>
            <person name="Hubbard S.S."/>
            <person name="Banfield J.F."/>
        </authorList>
    </citation>
    <scope>NUCLEOTIDE SEQUENCE [LARGE SCALE GENOMIC DNA]</scope>
</reference>
<dbReference type="GO" id="GO:0030170">
    <property type="term" value="F:pyridoxal phosphate binding"/>
    <property type="evidence" value="ECO:0007669"/>
    <property type="project" value="TreeGrafter"/>
</dbReference>
<dbReference type="PANTHER" id="PTHR30244:SF34">
    <property type="entry name" value="DTDP-4-AMINO-4,6-DIDEOXYGALACTOSE TRANSAMINASE"/>
    <property type="match status" value="1"/>
</dbReference>
<dbReference type="GO" id="GO:0008483">
    <property type="term" value="F:transaminase activity"/>
    <property type="evidence" value="ECO:0007669"/>
    <property type="project" value="TreeGrafter"/>
</dbReference>
<sequence>MWKLQENILEANDKQILMNFINSTDRFTQFEKVKQFESDWNAWQGCNYSTFVNSGSSADLLMLDAVKELYNLPDYSEVLVPAVTWITTVTSVIQVGLKPVFVDVNLTDLSFDYDKLEKAITPKTKIIFVTHLIGLPADMTKISAFAKAHNLIVLEDCCESHGAKHGDVKVGNLSLASTFSFYWGHHITTVEGGMICTANEELNDLFILKRSHGLARELAIAKHQKFKNLYPDINFNFLFLTKGYNVRNTELHAVIGSEQLKHLDRYIATRNANHQNYLEVIRPIADKLFLIDNPGISSFCLPFIFKSQSDSEKLKRELELNEVETRPIIGANLLRQPCLKQYGDFKNFPNAEIVHQNGFYIGNNQFVNAERIKLLGKIINEIFNN</sequence>
<evidence type="ECO:0000256" key="1">
    <source>
        <dbReference type="RuleBase" id="RU004508"/>
    </source>
</evidence>
<dbReference type="Pfam" id="PF01041">
    <property type="entry name" value="DegT_DnrJ_EryC1"/>
    <property type="match status" value="1"/>
</dbReference>
<gene>
    <name evidence="2" type="ORF">A3J93_01170</name>
</gene>
<comment type="similarity">
    <text evidence="1">Belongs to the DegT/DnrJ/EryC1 family.</text>
</comment>
<dbReference type="GO" id="GO:0000271">
    <property type="term" value="P:polysaccharide biosynthetic process"/>
    <property type="evidence" value="ECO:0007669"/>
    <property type="project" value="TreeGrafter"/>
</dbReference>
<dbReference type="EMBL" id="MFQZ01000001">
    <property type="protein sequence ID" value="OGH88689.1"/>
    <property type="molecule type" value="Genomic_DNA"/>
</dbReference>
<keyword evidence="1" id="KW-0663">Pyridoxal phosphate</keyword>
<organism evidence="2 3">
    <name type="scientific">Candidatus Magasanikbacteria bacterium RIFOXYC2_FULL_42_28</name>
    <dbReference type="NCBI Taxonomy" id="1798704"/>
    <lineage>
        <taxon>Bacteria</taxon>
        <taxon>Candidatus Magasanikiibacteriota</taxon>
    </lineage>
</organism>
<dbReference type="SUPFAM" id="SSF53383">
    <property type="entry name" value="PLP-dependent transferases"/>
    <property type="match status" value="1"/>
</dbReference>
<dbReference type="InterPro" id="IPR015422">
    <property type="entry name" value="PyrdxlP-dep_Trfase_small"/>
</dbReference>
<protein>
    <submittedName>
        <fullName evidence="2">CDP-4-keto-6-deoxy-D-glucose-3-dehydrase</fullName>
    </submittedName>
</protein>
<evidence type="ECO:0000313" key="2">
    <source>
        <dbReference type="EMBL" id="OGH88689.1"/>
    </source>
</evidence>
<dbReference type="Gene3D" id="3.90.1150.10">
    <property type="entry name" value="Aspartate Aminotransferase, domain 1"/>
    <property type="match status" value="1"/>
</dbReference>
<accession>A0A1F6NXP0</accession>
<dbReference type="AlphaFoldDB" id="A0A1F6NXP0"/>
<dbReference type="InterPro" id="IPR000653">
    <property type="entry name" value="DegT/StrS_aminotransferase"/>
</dbReference>
<evidence type="ECO:0000313" key="3">
    <source>
        <dbReference type="Proteomes" id="UP000177907"/>
    </source>
</evidence>
<dbReference type="Gene3D" id="3.40.640.10">
    <property type="entry name" value="Type I PLP-dependent aspartate aminotransferase-like (Major domain)"/>
    <property type="match status" value="1"/>
</dbReference>
<proteinExistence type="inferred from homology"/>
<dbReference type="InterPro" id="IPR015424">
    <property type="entry name" value="PyrdxlP-dep_Trfase"/>
</dbReference>
<dbReference type="STRING" id="1798704.A3J93_01170"/>